<dbReference type="InterPro" id="IPR053931">
    <property type="entry name" value="RapZ_C"/>
</dbReference>
<dbReference type="SUPFAM" id="SSF52540">
    <property type="entry name" value="P-loop containing nucleoside triphosphate hydrolases"/>
    <property type="match status" value="1"/>
</dbReference>
<evidence type="ECO:0000313" key="7">
    <source>
        <dbReference type="EMBL" id="WND03925.1"/>
    </source>
</evidence>
<keyword evidence="2 4" id="KW-0067">ATP-binding</keyword>
<dbReference type="InterPro" id="IPR053930">
    <property type="entry name" value="RapZ-like_N"/>
</dbReference>
<proteinExistence type="inferred from homology"/>
<feature type="domain" description="RapZ C-terminal" evidence="6">
    <location>
        <begin position="173"/>
        <end position="291"/>
    </location>
</feature>
<dbReference type="KEGG" id="tmk:QGN29_06005"/>
<dbReference type="EMBL" id="CP123872">
    <property type="protein sequence ID" value="WND03925.1"/>
    <property type="molecule type" value="Genomic_DNA"/>
</dbReference>
<dbReference type="GO" id="GO:0005524">
    <property type="term" value="F:ATP binding"/>
    <property type="evidence" value="ECO:0007669"/>
    <property type="project" value="UniProtKB-UniRule"/>
</dbReference>
<feature type="domain" description="RapZ-like N-terminal" evidence="5">
    <location>
        <begin position="16"/>
        <end position="166"/>
    </location>
</feature>
<feature type="binding site" evidence="4">
    <location>
        <begin position="68"/>
        <end position="71"/>
    </location>
    <ligand>
        <name>GTP</name>
        <dbReference type="ChEBI" id="CHEBI:37565"/>
    </ligand>
</feature>
<dbReference type="PIRSF" id="PIRSF005052">
    <property type="entry name" value="P-loopkin"/>
    <property type="match status" value="1"/>
</dbReference>
<dbReference type="InterPro" id="IPR005337">
    <property type="entry name" value="RapZ-like"/>
</dbReference>
<evidence type="ECO:0000259" key="6">
    <source>
        <dbReference type="Pfam" id="PF22740"/>
    </source>
</evidence>
<dbReference type="RefSeq" id="WP_310799790.1">
    <property type="nucleotide sequence ID" value="NZ_CP123872.1"/>
</dbReference>
<dbReference type="Pfam" id="PF22740">
    <property type="entry name" value="PapZ_C"/>
    <property type="match status" value="1"/>
</dbReference>
<dbReference type="AlphaFoldDB" id="A0AA52EJG7"/>
<evidence type="ECO:0000256" key="3">
    <source>
        <dbReference type="ARBA" id="ARBA00023134"/>
    </source>
</evidence>
<evidence type="ECO:0000259" key="5">
    <source>
        <dbReference type="Pfam" id="PF03668"/>
    </source>
</evidence>
<evidence type="ECO:0000256" key="1">
    <source>
        <dbReference type="ARBA" id="ARBA00022741"/>
    </source>
</evidence>
<sequence>MANQNLSRSTLSSRRLVIVTGLSGAGKSTALKALEDCGFHSVDNLPLDVIEMVTPALLMEGNVAIGVDSRTQGFDAALLRKSVEHLKSTTNIIAEILFLDAADSILVQRYSETRRIHPLSKDRPIEDGISMERSLLDPVRKYASSTIDTTTMSTTDTRLLVKDRMGSEEAKLVLTLMSFGYSKGIPRGADLVFDVRFLRNPHYETALKPLTGQTAAVQSYVADDPAYEPFVTKVVDLLSFLMPKYKAEGKSYLTIAFGCTGGKHRSVMMVEKFSGLLDEDGLELHCWHRDMPKD</sequence>
<dbReference type="HAMAP" id="MF_00636">
    <property type="entry name" value="RapZ_like"/>
    <property type="match status" value="1"/>
</dbReference>
<dbReference type="InterPro" id="IPR027417">
    <property type="entry name" value="P-loop_NTPase"/>
</dbReference>
<keyword evidence="3 4" id="KW-0342">GTP-binding</keyword>
<dbReference type="Proteomes" id="UP001268683">
    <property type="component" value="Chromosome"/>
</dbReference>
<dbReference type="PANTHER" id="PTHR30448">
    <property type="entry name" value="RNASE ADAPTER PROTEIN RAPZ"/>
    <property type="match status" value="1"/>
</dbReference>
<evidence type="ECO:0000256" key="4">
    <source>
        <dbReference type="HAMAP-Rule" id="MF_00636"/>
    </source>
</evidence>
<name>A0AA52EJG7_9PROT</name>
<dbReference type="NCBIfam" id="NF003828">
    <property type="entry name" value="PRK05416.1"/>
    <property type="match status" value="1"/>
</dbReference>
<keyword evidence="1 4" id="KW-0547">Nucleotide-binding</keyword>
<dbReference type="GO" id="GO:0005525">
    <property type="term" value="F:GTP binding"/>
    <property type="evidence" value="ECO:0007669"/>
    <property type="project" value="UniProtKB-UniRule"/>
</dbReference>
<dbReference type="Pfam" id="PF03668">
    <property type="entry name" value="RapZ-like_N"/>
    <property type="match status" value="1"/>
</dbReference>
<evidence type="ECO:0000256" key="2">
    <source>
        <dbReference type="ARBA" id="ARBA00022840"/>
    </source>
</evidence>
<keyword evidence="8" id="KW-1185">Reference proteome</keyword>
<reference evidence="7" key="1">
    <citation type="submission" date="2023-04" db="EMBL/GenBank/DDBJ databases">
        <title>Complete genome sequence of Temperatibacter marinus.</title>
        <authorList>
            <person name="Rong J.-C."/>
            <person name="Yi M.-L."/>
            <person name="Zhao Q."/>
        </authorList>
    </citation>
    <scope>NUCLEOTIDE SEQUENCE</scope>
    <source>
        <strain evidence="7">NBRC 110045</strain>
    </source>
</reference>
<organism evidence="7 8">
    <name type="scientific">Temperatibacter marinus</name>
    <dbReference type="NCBI Taxonomy" id="1456591"/>
    <lineage>
        <taxon>Bacteria</taxon>
        <taxon>Pseudomonadati</taxon>
        <taxon>Pseudomonadota</taxon>
        <taxon>Alphaproteobacteria</taxon>
        <taxon>Kordiimonadales</taxon>
        <taxon>Temperatibacteraceae</taxon>
        <taxon>Temperatibacter</taxon>
    </lineage>
</organism>
<feature type="binding site" evidence="4">
    <location>
        <begin position="21"/>
        <end position="28"/>
    </location>
    <ligand>
        <name>ATP</name>
        <dbReference type="ChEBI" id="CHEBI:30616"/>
    </ligand>
</feature>
<accession>A0AA52EJG7</accession>
<gene>
    <name evidence="7" type="primary">rapZ</name>
    <name evidence="7" type="ORF">QGN29_06005</name>
</gene>
<dbReference type="PANTHER" id="PTHR30448:SF0">
    <property type="entry name" value="RNASE ADAPTER PROTEIN RAPZ"/>
    <property type="match status" value="1"/>
</dbReference>
<protein>
    <submittedName>
        <fullName evidence="7">RNase adapter RapZ</fullName>
    </submittedName>
</protein>
<evidence type="ECO:0000313" key="8">
    <source>
        <dbReference type="Proteomes" id="UP001268683"/>
    </source>
</evidence>